<feature type="region of interest" description="Disordered" evidence="1">
    <location>
        <begin position="1"/>
        <end position="20"/>
    </location>
</feature>
<dbReference type="EMBL" id="CP071793">
    <property type="protein sequence ID" value="QTD52982.1"/>
    <property type="molecule type" value="Genomic_DNA"/>
</dbReference>
<evidence type="ECO:0000313" key="3">
    <source>
        <dbReference type="Proteomes" id="UP000663929"/>
    </source>
</evidence>
<evidence type="ECO:0000256" key="1">
    <source>
        <dbReference type="SAM" id="MobiDB-lite"/>
    </source>
</evidence>
<keyword evidence="3" id="KW-1185">Reference proteome</keyword>
<reference evidence="2" key="1">
    <citation type="submission" date="2021-03" db="EMBL/GenBank/DDBJ databases">
        <title>Acanthopleuribacteraceae sp. M133.</title>
        <authorList>
            <person name="Wang G."/>
        </authorList>
    </citation>
    <scope>NUCLEOTIDE SEQUENCE</scope>
    <source>
        <strain evidence="2">M133</strain>
    </source>
</reference>
<dbReference type="AlphaFoldDB" id="A0A8A4TVG4"/>
<feature type="compositionally biased region" description="Pro residues" evidence="1">
    <location>
        <begin position="1"/>
        <end position="12"/>
    </location>
</feature>
<dbReference type="Proteomes" id="UP000663929">
    <property type="component" value="Chromosome"/>
</dbReference>
<gene>
    <name evidence="2" type="ORF">J3U87_11010</name>
</gene>
<proteinExistence type="predicted"/>
<sequence>MVKPPPTPAPPPKEVKPTAVGPIDDTALKGFLDFIRRENHIALAALLGNAFFLKQDGQSLTFFFDASRANLIPMVRSGQNGKVIEDAAKKFFRGNVDLNFSIGRDPNIRAAKDREKRALEDVQANPIVKYLMEQFNGTIINCKILEDGD</sequence>
<protein>
    <submittedName>
        <fullName evidence="2">Uncharacterized protein</fullName>
    </submittedName>
</protein>
<accession>A0A8A4TVG4</accession>
<name>A0A8A4TVG4_SULCO</name>
<evidence type="ECO:0000313" key="2">
    <source>
        <dbReference type="EMBL" id="QTD52982.1"/>
    </source>
</evidence>
<organism evidence="2 3">
    <name type="scientific">Sulfidibacter corallicola</name>
    <dbReference type="NCBI Taxonomy" id="2818388"/>
    <lineage>
        <taxon>Bacteria</taxon>
        <taxon>Pseudomonadati</taxon>
        <taxon>Acidobacteriota</taxon>
        <taxon>Holophagae</taxon>
        <taxon>Acanthopleuribacterales</taxon>
        <taxon>Acanthopleuribacteraceae</taxon>
        <taxon>Sulfidibacter</taxon>
    </lineage>
</organism>
<dbReference type="KEGG" id="scor:J3U87_11010"/>
<dbReference type="RefSeq" id="WP_237383080.1">
    <property type="nucleotide sequence ID" value="NZ_CP071793.1"/>
</dbReference>